<proteinExistence type="predicted"/>
<dbReference type="Proteomes" id="UP000463939">
    <property type="component" value="Chromosome"/>
</dbReference>
<dbReference type="InterPro" id="IPR012434">
    <property type="entry name" value="DUF1631"/>
</dbReference>
<gene>
    <name evidence="2" type="ORF">SFSGTM_21460</name>
</gene>
<dbReference type="EMBL" id="AP021881">
    <property type="protein sequence ID" value="BBP01438.1"/>
    <property type="molecule type" value="Genomic_DNA"/>
</dbReference>
<dbReference type="AlphaFoldDB" id="A0A809S3Q1"/>
<sequence>MKDRNSLLLATRAEFERVYLEAFDIFRPKCIEDAFHQADTTHSSVEQHHLLTARGILMERHTILRQNLLAAMAHLLNRSLQTTYSHDRPIFQKNTNALSLVDTADFEDELQLGAFTDQFRKEAEEQLRDLNIRIALLFGQDDIKERENPFRPYLISRSLADATGMLAVPLDIGHRLTILMADGMATQVDGIYASVNAFMSQHGVAAELPLKIRKSPNATAPLPLNEDAGFADEGTATSSPVPPQAAPGTTPQFANMPRQSGQVAQGSGAAQGIDQFLQNIQSMVANAGTQAVGAMADAVAQNVVGEQSNGSPEPASQAPNGVTQASDEARIDKLLAMMQQYSQQTATPGALTSPAATASAATAANTQPPAMMTRIMDNLRALATGGVMGASAAQAGSGASAGAAASFQSDNAGGAAAAQSTSGATGWMGGVQKVGAALKQFFTSGTSNPHANSMGAGPRIVTVQLAQSVDDLLHTQTPSTEDMTNSEGRIRNLLLEQRAALTEQTEVVDEQMTIDVVAMLFEFILQDHRVPAEVRAQLGRLQFLVLKMALRDPTLLTQKGHPVRLLINRIGSISVGLKKIDPSSERVSNEICHIVESLLDNATQNPTEFSAYFARMLDDFDVFVAAELRKNDEQVNQAVAAIEDIKNRTLRFAHISAQMAEILSGVKLDTYFYEFLSNTWVQVIERAETVDMARATRYRALVPDLVWSIAPKIDVYDREELAAILPIMINTLRDGLSMIAWPADKQREMIDWLFDAHGRALRITVDTDTFQVPSLPNMHTNFESLVSNAVVKTVPPTASELRAAEKVLTDAAALVPNAAIATVNQFAEHELLAELNLDDIEGVDFGTDAVDAYEDESVSERLYNGINIEIKLSVRPTRAKLSWVSEDAGNLLLTLDDAKLPMVMSVKAFRRLYNHGRVHFLEDEMLFERAVKSLLDAAEHMDANEVE</sequence>
<protein>
    <recommendedName>
        <fullName evidence="4">Thymidine phosphorylase</fullName>
    </recommendedName>
</protein>
<evidence type="ECO:0000313" key="2">
    <source>
        <dbReference type="EMBL" id="BBP01438.1"/>
    </source>
</evidence>
<evidence type="ECO:0000313" key="3">
    <source>
        <dbReference type="Proteomes" id="UP000463939"/>
    </source>
</evidence>
<organism evidence="2 3">
    <name type="scientific">Sulfuriferula nivalis</name>
    <dbReference type="NCBI Taxonomy" id="2675298"/>
    <lineage>
        <taxon>Bacteria</taxon>
        <taxon>Pseudomonadati</taxon>
        <taxon>Pseudomonadota</taxon>
        <taxon>Betaproteobacteria</taxon>
        <taxon>Nitrosomonadales</taxon>
        <taxon>Sulfuricellaceae</taxon>
        <taxon>Sulfuriferula</taxon>
    </lineage>
</organism>
<name>A0A809S3Q1_9PROT</name>
<keyword evidence="3" id="KW-1185">Reference proteome</keyword>
<accession>A0A809S3Q1</accession>
<evidence type="ECO:0000256" key="1">
    <source>
        <dbReference type="SAM" id="MobiDB-lite"/>
    </source>
</evidence>
<dbReference type="RefSeq" id="WP_162085219.1">
    <property type="nucleotide sequence ID" value="NZ_AP021881.1"/>
</dbReference>
<feature type="region of interest" description="Disordered" evidence="1">
    <location>
        <begin position="305"/>
        <end position="325"/>
    </location>
</feature>
<dbReference type="Pfam" id="PF07793">
    <property type="entry name" value="DUF1631"/>
    <property type="match status" value="2"/>
</dbReference>
<feature type="region of interest" description="Disordered" evidence="1">
    <location>
        <begin position="219"/>
        <end position="267"/>
    </location>
</feature>
<dbReference type="KEGG" id="sniv:SFSGTM_21460"/>
<reference evidence="3" key="1">
    <citation type="submission" date="2019-11" db="EMBL/GenBank/DDBJ databases">
        <title>Isolation and characterization of a novel species in the genus Sulfuriferula.</title>
        <authorList>
            <person name="Mochizuki J."/>
            <person name="Kojima H."/>
            <person name="Fukui M."/>
        </authorList>
    </citation>
    <scope>NUCLEOTIDE SEQUENCE [LARGE SCALE GENOMIC DNA]</scope>
    <source>
        <strain evidence="3">SGTM</strain>
    </source>
</reference>
<evidence type="ECO:0008006" key="4">
    <source>
        <dbReference type="Google" id="ProtNLM"/>
    </source>
</evidence>